<dbReference type="OrthoDB" id="1796849at2"/>
<proteinExistence type="predicted"/>
<dbReference type="Proteomes" id="UP000002892">
    <property type="component" value="Chromosome"/>
</dbReference>
<dbReference type="eggNOG" id="COG2919">
    <property type="taxonomic scope" value="Bacteria"/>
</dbReference>
<evidence type="ECO:0000313" key="5">
    <source>
        <dbReference type="Proteomes" id="UP000002892"/>
    </source>
</evidence>
<name>I4DA21_DESAJ</name>
<sequence>MVVAQEKLMYQEPIDLRSNEKSRRIIQKRKRSSQHGKSILMLVFIVGLTGAIGAETIQLTVVKGAQIRSLQKDISSLKEQKDLLQLQADQLRSVSRIESVALSMGMEKPSGTVYMAGTIPAVKNQTGNLPPKATASATTNPTQTAEAKPTPLHQFSKFFTSFFASTQR</sequence>
<keyword evidence="3" id="KW-0812">Transmembrane</keyword>
<protein>
    <submittedName>
        <fullName evidence="4">Septum formation initiator</fullName>
    </submittedName>
</protein>
<gene>
    <name evidence="4" type="ordered locus">Desaci_3764</name>
</gene>
<accession>I4DA21</accession>
<keyword evidence="5" id="KW-1185">Reference proteome</keyword>
<keyword evidence="1" id="KW-0175">Coiled coil</keyword>
<dbReference type="STRING" id="646529.Desaci_3764"/>
<keyword evidence="3" id="KW-1133">Transmembrane helix</keyword>
<dbReference type="RefSeq" id="WP_014828632.1">
    <property type="nucleotide sequence ID" value="NC_018068.1"/>
</dbReference>
<dbReference type="KEGG" id="dai:Desaci_3764"/>
<evidence type="ECO:0000256" key="3">
    <source>
        <dbReference type="SAM" id="Phobius"/>
    </source>
</evidence>
<evidence type="ECO:0000313" key="4">
    <source>
        <dbReference type="EMBL" id="AFM42645.1"/>
    </source>
</evidence>
<dbReference type="AlphaFoldDB" id="I4DA21"/>
<evidence type="ECO:0000256" key="1">
    <source>
        <dbReference type="SAM" id="Coils"/>
    </source>
</evidence>
<keyword evidence="3" id="KW-0472">Membrane</keyword>
<dbReference type="HOGENOM" id="CLU_1657995_0_0_9"/>
<dbReference type="EMBL" id="CP003639">
    <property type="protein sequence ID" value="AFM42645.1"/>
    <property type="molecule type" value="Genomic_DNA"/>
</dbReference>
<evidence type="ECO:0000256" key="2">
    <source>
        <dbReference type="SAM" id="MobiDB-lite"/>
    </source>
</evidence>
<feature type="region of interest" description="Disordered" evidence="2">
    <location>
        <begin position="125"/>
        <end position="150"/>
    </location>
</feature>
<feature type="coiled-coil region" evidence="1">
    <location>
        <begin position="67"/>
        <end position="94"/>
    </location>
</feature>
<feature type="compositionally biased region" description="Polar residues" evidence="2">
    <location>
        <begin position="135"/>
        <end position="145"/>
    </location>
</feature>
<feature type="transmembrane region" description="Helical" evidence="3">
    <location>
        <begin position="39"/>
        <end position="61"/>
    </location>
</feature>
<organism evidence="4 5">
    <name type="scientific">Desulfosporosinus acidiphilus (strain DSM 22704 / JCM 16185 / SJ4)</name>
    <dbReference type="NCBI Taxonomy" id="646529"/>
    <lineage>
        <taxon>Bacteria</taxon>
        <taxon>Bacillati</taxon>
        <taxon>Bacillota</taxon>
        <taxon>Clostridia</taxon>
        <taxon>Eubacteriales</taxon>
        <taxon>Desulfitobacteriaceae</taxon>
        <taxon>Desulfosporosinus</taxon>
    </lineage>
</organism>
<reference evidence="4 5" key="1">
    <citation type="journal article" date="2012" name="J. Bacteriol.">
        <title>Complete genome sequences of Desulfosporosinus orientis DSM765T, Desulfosporosinus youngiae DSM17734T, Desulfosporosinus meridiei DSM13257T, and Desulfosporosinus acidiphilus DSM22704T.</title>
        <authorList>
            <person name="Pester M."/>
            <person name="Brambilla E."/>
            <person name="Alazard D."/>
            <person name="Rattei T."/>
            <person name="Weinmaier T."/>
            <person name="Han J."/>
            <person name="Lucas S."/>
            <person name="Lapidus A."/>
            <person name="Cheng J.F."/>
            <person name="Goodwin L."/>
            <person name="Pitluck S."/>
            <person name="Peters L."/>
            <person name="Ovchinnikova G."/>
            <person name="Teshima H."/>
            <person name="Detter J.C."/>
            <person name="Han C.S."/>
            <person name="Tapia R."/>
            <person name="Land M.L."/>
            <person name="Hauser L."/>
            <person name="Kyrpides N.C."/>
            <person name="Ivanova N.N."/>
            <person name="Pagani I."/>
            <person name="Huntmann M."/>
            <person name="Wei C.L."/>
            <person name="Davenport K.W."/>
            <person name="Daligault H."/>
            <person name="Chain P.S."/>
            <person name="Chen A."/>
            <person name="Mavromatis K."/>
            <person name="Markowitz V."/>
            <person name="Szeto E."/>
            <person name="Mikhailova N."/>
            <person name="Pati A."/>
            <person name="Wagner M."/>
            <person name="Woyke T."/>
            <person name="Ollivier B."/>
            <person name="Klenk H.P."/>
            <person name="Spring S."/>
            <person name="Loy A."/>
        </authorList>
    </citation>
    <scope>NUCLEOTIDE SEQUENCE [LARGE SCALE GENOMIC DNA]</scope>
    <source>
        <strain evidence="5">DSM 22704 / JCM 16185 / SJ4</strain>
    </source>
</reference>